<evidence type="ECO:0000256" key="3">
    <source>
        <dbReference type="ARBA" id="ARBA00022722"/>
    </source>
</evidence>
<evidence type="ECO:0000256" key="5">
    <source>
        <dbReference type="ARBA" id="ARBA00022801"/>
    </source>
</evidence>
<evidence type="ECO:0000256" key="1">
    <source>
        <dbReference type="ARBA" id="ARBA00022553"/>
    </source>
</evidence>
<comment type="similarity">
    <text evidence="6">Belongs to the HepT RNase toxin family.</text>
</comment>
<evidence type="ECO:0000256" key="2">
    <source>
        <dbReference type="ARBA" id="ARBA00022649"/>
    </source>
</evidence>
<gene>
    <name evidence="7" type="ORF">UT08_C0031G0004</name>
</gene>
<evidence type="ECO:0000313" key="8">
    <source>
        <dbReference type="Proteomes" id="UP000034081"/>
    </source>
</evidence>
<dbReference type="InterPro" id="IPR037038">
    <property type="entry name" value="HepT-like_sf"/>
</dbReference>
<reference evidence="7 8" key="1">
    <citation type="journal article" date="2015" name="Nature">
        <title>rRNA introns, odd ribosomes, and small enigmatic genomes across a large radiation of phyla.</title>
        <authorList>
            <person name="Brown C.T."/>
            <person name="Hug L.A."/>
            <person name="Thomas B.C."/>
            <person name="Sharon I."/>
            <person name="Castelle C.J."/>
            <person name="Singh A."/>
            <person name="Wilkins M.J."/>
            <person name="Williams K.H."/>
            <person name="Banfield J.F."/>
        </authorList>
    </citation>
    <scope>NUCLEOTIDE SEQUENCE [LARGE SCALE GENOMIC DNA]</scope>
</reference>
<dbReference type="STRING" id="1618570.UT08_C0031G0004"/>
<dbReference type="GO" id="GO:0110001">
    <property type="term" value="C:toxin-antitoxin complex"/>
    <property type="evidence" value="ECO:0007669"/>
    <property type="project" value="InterPro"/>
</dbReference>
<dbReference type="EMBL" id="LBVL01000031">
    <property type="protein sequence ID" value="KKQ83763.1"/>
    <property type="molecule type" value="Genomic_DNA"/>
</dbReference>
<dbReference type="Pfam" id="PF01934">
    <property type="entry name" value="HepT-like"/>
    <property type="match status" value="1"/>
</dbReference>
<sequence>MTDRKIEDYLEDIITAIEAVESFVKNTNFDKFQKDLKTQYAVIKAIEIIGEATRSIPDGFRKKHSNIPWKKMTGMRDRLVHDYIGVDLPTVWDTATKNIPPLKKLLREII</sequence>
<dbReference type="Proteomes" id="UP000034081">
    <property type="component" value="Unassembled WGS sequence"/>
</dbReference>
<comment type="caution">
    <text evidence="7">The sequence shown here is derived from an EMBL/GenBank/DDBJ whole genome shotgun (WGS) entry which is preliminary data.</text>
</comment>
<proteinExistence type="inferred from homology"/>
<keyword evidence="2" id="KW-1277">Toxin-antitoxin system</keyword>
<dbReference type="InterPro" id="IPR051813">
    <property type="entry name" value="HepT_RNase_toxin"/>
</dbReference>
<dbReference type="GO" id="GO:0004540">
    <property type="term" value="F:RNA nuclease activity"/>
    <property type="evidence" value="ECO:0007669"/>
    <property type="project" value="InterPro"/>
</dbReference>
<dbReference type="Gene3D" id="1.20.120.580">
    <property type="entry name" value="bsu32300-like"/>
    <property type="match status" value="1"/>
</dbReference>
<evidence type="ECO:0000313" key="7">
    <source>
        <dbReference type="EMBL" id="KKQ83763.1"/>
    </source>
</evidence>
<protein>
    <submittedName>
        <fullName evidence="7">Nucleotidyltransferase</fullName>
    </submittedName>
</protein>
<keyword evidence="5" id="KW-0378">Hydrolase</keyword>
<keyword evidence="4" id="KW-0547">Nucleotide-binding</keyword>
<dbReference type="PANTHER" id="PTHR34139">
    <property type="entry name" value="UPF0331 PROTEIN MJ0127"/>
    <property type="match status" value="1"/>
</dbReference>
<dbReference type="PANTHER" id="PTHR34139:SF1">
    <property type="entry name" value="RNASE MJ1380-RELATED"/>
    <property type="match status" value="1"/>
</dbReference>
<evidence type="ECO:0000256" key="6">
    <source>
        <dbReference type="ARBA" id="ARBA00024207"/>
    </source>
</evidence>
<dbReference type="GO" id="GO:0016787">
    <property type="term" value="F:hydrolase activity"/>
    <property type="evidence" value="ECO:0007669"/>
    <property type="project" value="UniProtKB-KW"/>
</dbReference>
<dbReference type="GO" id="GO:0000166">
    <property type="term" value="F:nucleotide binding"/>
    <property type="evidence" value="ECO:0007669"/>
    <property type="project" value="UniProtKB-KW"/>
</dbReference>
<accession>A0A0G0KVP5</accession>
<keyword evidence="1" id="KW-0597">Phosphoprotein</keyword>
<keyword evidence="3" id="KW-0540">Nuclease</keyword>
<evidence type="ECO:0000256" key="4">
    <source>
        <dbReference type="ARBA" id="ARBA00022741"/>
    </source>
</evidence>
<organism evidence="7 8">
    <name type="scientific">Candidatus Woesebacteria bacterium GW2011_GWB1_38_8</name>
    <dbReference type="NCBI Taxonomy" id="1618570"/>
    <lineage>
        <taxon>Bacteria</taxon>
        <taxon>Candidatus Woeseibacteriota</taxon>
    </lineage>
</organism>
<dbReference type="AlphaFoldDB" id="A0A0G0KVP5"/>
<keyword evidence="7" id="KW-0808">Transferase</keyword>
<dbReference type="GO" id="GO:0016740">
    <property type="term" value="F:transferase activity"/>
    <property type="evidence" value="ECO:0007669"/>
    <property type="project" value="UniProtKB-KW"/>
</dbReference>
<name>A0A0G0KVP5_9BACT</name>
<dbReference type="InterPro" id="IPR008201">
    <property type="entry name" value="HepT-like"/>
</dbReference>